<proteinExistence type="predicted"/>
<dbReference type="InterPro" id="IPR009319">
    <property type="entry name" value="Phage_A118_VSP1"/>
</dbReference>
<evidence type="ECO:0000313" key="2">
    <source>
        <dbReference type="EMBL" id="DAF89232.1"/>
    </source>
</evidence>
<dbReference type="GO" id="GO:0005198">
    <property type="term" value="F:structural molecule activity"/>
    <property type="evidence" value="ECO:0007669"/>
    <property type="project" value="InterPro"/>
</dbReference>
<organism evidence="2">
    <name type="scientific">Siphoviridae sp. ct6GI21</name>
    <dbReference type="NCBI Taxonomy" id="2825340"/>
    <lineage>
        <taxon>Viruses</taxon>
        <taxon>Duplodnaviria</taxon>
        <taxon>Heunggongvirae</taxon>
        <taxon>Uroviricota</taxon>
        <taxon>Caudoviricetes</taxon>
    </lineage>
</organism>
<protein>
    <submittedName>
        <fullName evidence="2">Minor capsid protein</fullName>
    </submittedName>
</protein>
<sequence>MAISNEELTEIAYEISERFEKVNTFYLTKMAEQIKAIGELDPDNMHRLQQMAIMGDNIDEINLYLSQQTGLALQDIYKLYDRSAGEIYEDVAYLYKAQGITQLPFSKNIAIQNYIASVRNLTKNTFMNMARTTVISQSYRDTIDLAIDTVATGMDDYQSVMRRTLIDKARNGARVKYASGRTRRLDSACRMNILEGVRQINAGVRFEAGKQYGADGVEIDAHGLCAKDHLPYQGRQYSITQYERINDSLQRKIGTCNCQHGISYIVLGISPSTYDSQELEQMKDYSNEKITIRDKEVTRYEASQLMRQAETEMRYKQDEIIALRKAGMESTKKEEQLRNMKKNYYYISKRAGLKVRYDRAYVPGFDIKKFK</sequence>
<name>A0A8S5U441_9CAUD</name>
<dbReference type="Pfam" id="PF06152">
    <property type="entry name" value="Phage_min_cap2"/>
    <property type="match status" value="1"/>
</dbReference>
<dbReference type="EMBL" id="BK016005">
    <property type="protein sequence ID" value="DAF89232.1"/>
    <property type="molecule type" value="Genomic_DNA"/>
</dbReference>
<evidence type="ECO:0000256" key="1">
    <source>
        <dbReference type="SAM" id="Coils"/>
    </source>
</evidence>
<accession>A0A8S5U441</accession>
<keyword evidence="1" id="KW-0175">Coiled coil</keyword>
<feature type="coiled-coil region" evidence="1">
    <location>
        <begin position="306"/>
        <end position="343"/>
    </location>
</feature>
<reference evidence="2" key="1">
    <citation type="journal article" date="2021" name="Proc. Natl. Acad. Sci. U.S.A.">
        <title>A Catalog of Tens of Thousands of Viruses from Human Metagenomes Reveals Hidden Associations with Chronic Diseases.</title>
        <authorList>
            <person name="Tisza M.J."/>
            <person name="Buck C.B."/>
        </authorList>
    </citation>
    <scope>NUCLEOTIDE SEQUENCE</scope>
    <source>
        <strain evidence="2">Ct6GI21</strain>
    </source>
</reference>